<sequence length="142" mass="15911">MAQTKRMRIETPRGKLVQIKFKGGKISCRLTWSRDFGPKRTSQFQTVQEYIDAAVLRYCRPYVPMQSAFLMRSGDLGTVIGSGEVSYIAPYAHRLYYGISFHFDKSAHPNAGALWFERAMIDHKADILRGAAARAGGQAHGV</sequence>
<dbReference type="AlphaFoldDB" id="D1PRG1"/>
<evidence type="ECO:0008006" key="3">
    <source>
        <dbReference type="Google" id="ProtNLM"/>
    </source>
</evidence>
<dbReference type="eggNOG" id="ENOG5031M9W">
    <property type="taxonomic scope" value="Bacteria"/>
</dbReference>
<dbReference type="STRING" id="411471.SUBVAR_06990"/>
<evidence type="ECO:0000313" key="2">
    <source>
        <dbReference type="Proteomes" id="UP000003438"/>
    </source>
</evidence>
<name>D1PRG1_9FIRM</name>
<organism evidence="1 2">
    <name type="scientific">Subdoligranulum variabile DSM 15176</name>
    <dbReference type="NCBI Taxonomy" id="411471"/>
    <lineage>
        <taxon>Bacteria</taxon>
        <taxon>Bacillati</taxon>
        <taxon>Bacillota</taxon>
        <taxon>Clostridia</taxon>
        <taxon>Eubacteriales</taxon>
        <taxon>Oscillospiraceae</taxon>
        <taxon>Subdoligranulum</taxon>
    </lineage>
</organism>
<evidence type="ECO:0000313" key="1">
    <source>
        <dbReference type="EMBL" id="EFB74687.1"/>
    </source>
</evidence>
<protein>
    <recommendedName>
        <fullName evidence="3">Minor capsid protein</fullName>
    </recommendedName>
</protein>
<dbReference type="InterPro" id="IPR021080">
    <property type="entry name" value="Minor_capsid_protein"/>
</dbReference>
<keyword evidence="2" id="KW-1185">Reference proteome</keyword>
<gene>
    <name evidence="1" type="ORF">SUBVAR_06990</name>
</gene>
<dbReference type="Pfam" id="PF11114">
    <property type="entry name" value="Minor_capsid_2"/>
    <property type="match status" value="1"/>
</dbReference>
<comment type="caution">
    <text evidence="1">The sequence shown here is derived from an EMBL/GenBank/DDBJ whole genome shotgun (WGS) entry which is preliminary data.</text>
</comment>
<accession>D1PRG1</accession>
<dbReference type="RefSeq" id="WP_007048339.1">
    <property type="nucleotide sequence ID" value="NZ_GG704771.1"/>
</dbReference>
<proteinExistence type="predicted"/>
<dbReference type="HOGENOM" id="CLU_122298_0_0_9"/>
<dbReference type="Proteomes" id="UP000003438">
    <property type="component" value="Unassembled WGS sequence"/>
</dbReference>
<dbReference type="OrthoDB" id="1846398at2"/>
<reference evidence="1" key="1">
    <citation type="submission" date="2009-12" db="EMBL/GenBank/DDBJ databases">
        <authorList>
            <person name="Weinstock G."/>
            <person name="Sodergren E."/>
            <person name="Clifton S."/>
            <person name="Fulton L."/>
            <person name="Fulton B."/>
            <person name="Courtney L."/>
            <person name="Fronick C."/>
            <person name="Harrison M."/>
            <person name="Strong C."/>
            <person name="Farmer C."/>
            <person name="Delahaunty K."/>
            <person name="Markovic C."/>
            <person name="Hall O."/>
            <person name="Minx P."/>
            <person name="Tomlinson C."/>
            <person name="Mitreva M."/>
            <person name="Nelson J."/>
            <person name="Hou S."/>
            <person name="Wollam A."/>
            <person name="Pepin K.H."/>
            <person name="Johnson M."/>
            <person name="Bhonagiri V."/>
            <person name="Nash W.E."/>
            <person name="Warren W."/>
            <person name="Chinwalla A."/>
            <person name="Mardis E.R."/>
            <person name="Wilson R.K."/>
        </authorList>
    </citation>
    <scope>NUCLEOTIDE SEQUENCE [LARGE SCALE GENOMIC DNA]</scope>
    <source>
        <strain evidence="1">DSM 15176</strain>
    </source>
</reference>
<dbReference type="EMBL" id="ACBY02000060">
    <property type="protein sequence ID" value="EFB74687.1"/>
    <property type="molecule type" value="Genomic_DNA"/>
</dbReference>